<dbReference type="EnsemblMetazoa" id="ADAC007716-RA">
    <property type="protein sequence ID" value="ADAC007716-PA"/>
    <property type="gene ID" value="ADAC007716"/>
</dbReference>
<keyword evidence="4" id="KW-0378">Hydrolase</keyword>
<dbReference type="eggNOG" id="KOG1516">
    <property type="taxonomic scope" value="Eukaryota"/>
</dbReference>
<dbReference type="Pfam" id="PF00135">
    <property type="entry name" value="COesterase"/>
    <property type="match status" value="2"/>
</dbReference>
<dbReference type="InterPro" id="IPR002018">
    <property type="entry name" value="CarbesteraseB"/>
</dbReference>
<keyword evidence="6" id="KW-0325">Glycoprotein</keyword>
<dbReference type="HOGENOM" id="CLU_006586_20_0_1"/>
<feature type="domain" description="Carboxylesterase type B" evidence="8">
    <location>
        <begin position="531"/>
        <end position="1034"/>
    </location>
</feature>
<dbReference type="ESTHER" id="anoda-w5jct8.1">
    <property type="family name" value="Carb_B_Arthropoda"/>
</dbReference>
<keyword evidence="5" id="KW-1015">Disulfide bond</keyword>
<dbReference type="AlphaFoldDB" id="W5JCT8"/>
<evidence type="ECO:0000256" key="2">
    <source>
        <dbReference type="ARBA" id="ARBA00010515"/>
    </source>
</evidence>
<reference evidence="9 11" key="1">
    <citation type="journal article" date="2010" name="BMC Genomics">
        <title>Combination of measures distinguishes pre-miRNAs from other stem-loops in the genome of the newly sequenced Anopheles darlingi.</title>
        <authorList>
            <person name="Mendes N.D."/>
            <person name="Freitas A.T."/>
            <person name="Vasconcelos A.T."/>
            <person name="Sagot M.F."/>
        </authorList>
    </citation>
    <scope>NUCLEOTIDE SEQUENCE</scope>
</reference>
<dbReference type="EC" id="3.1.1.1" evidence="7"/>
<dbReference type="PANTHER" id="PTHR43142">
    <property type="entry name" value="CARBOXYLIC ESTER HYDROLASE"/>
    <property type="match status" value="1"/>
</dbReference>
<dbReference type="InterPro" id="IPR019826">
    <property type="entry name" value="Carboxylesterase_B_AS"/>
</dbReference>
<gene>
    <name evidence="9" type="ORF">AND_007716</name>
</gene>
<dbReference type="EMBL" id="ADMH02001883">
    <property type="protein sequence ID" value="ETN60644.1"/>
    <property type="molecule type" value="Genomic_DNA"/>
</dbReference>
<name>W5JCT8_ANODA</name>
<evidence type="ECO:0000313" key="9">
    <source>
        <dbReference type="EMBL" id="ETN60644.1"/>
    </source>
</evidence>
<dbReference type="Gene3D" id="3.40.50.1820">
    <property type="entry name" value="alpha/beta hydrolase"/>
    <property type="match status" value="2"/>
</dbReference>
<evidence type="ECO:0000256" key="3">
    <source>
        <dbReference type="ARBA" id="ARBA00022487"/>
    </source>
</evidence>
<evidence type="ECO:0000256" key="7">
    <source>
        <dbReference type="ARBA" id="ARBA00039155"/>
    </source>
</evidence>
<feature type="domain" description="Carboxylesterase type B" evidence="8">
    <location>
        <begin position="36"/>
        <end position="524"/>
    </location>
</feature>
<dbReference type="GO" id="GO:0106435">
    <property type="term" value="F:carboxylesterase activity"/>
    <property type="evidence" value="ECO:0007669"/>
    <property type="project" value="UniProtKB-EC"/>
</dbReference>
<reference evidence="9" key="3">
    <citation type="journal article" date="2013" name="Nucleic Acids Res.">
        <title>The genome of Anopheles darlingi, the main neotropical malaria vector.</title>
        <authorList>
            <person name="Marinotti O."/>
            <person name="Cerqueira G.C."/>
            <person name="de Almeida L.G."/>
            <person name="Ferro M.I."/>
            <person name="Loreto E.L."/>
            <person name="Zaha A."/>
            <person name="Teixeira S.M."/>
            <person name="Wespiser A.R."/>
            <person name="Almeida E Silva A."/>
            <person name="Schlindwein A.D."/>
            <person name="Pacheco A.C."/>
            <person name="Silva A.L."/>
            <person name="Graveley B.R."/>
            <person name="Walenz B.P."/>
            <person name="Lima Bde A."/>
            <person name="Ribeiro C.A."/>
            <person name="Nunes-Silva C.G."/>
            <person name="de Carvalho C.R."/>
            <person name="Soares C.M."/>
            <person name="de Menezes C.B."/>
            <person name="Matiolli C."/>
            <person name="Caffrey D."/>
            <person name="Araujo D.A."/>
            <person name="de Oliveira D.M."/>
            <person name="Golenbock D."/>
            <person name="Grisard E.C."/>
            <person name="Fantinatti-Garboggini F."/>
            <person name="de Carvalho F.M."/>
            <person name="Barcellos F.G."/>
            <person name="Prosdocimi F."/>
            <person name="May G."/>
            <person name="Azevedo Junior G.M."/>
            <person name="Guimaraes G.M."/>
            <person name="Goldman G.H."/>
            <person name="Padilha I.Q."/>
            <person name="Batista Jda S."/>
            <person name="Ferro J.A."/>
            <person name="Ribeiro J.M."/>
            <person name="Fietto J.L."/>
            <person name="Dabbas K.M."/>
            <person name="Cerdeira L."/>
            <person name="Agnez-Lima L.F."/>
            <person name="Brocchi M."/>
            <person name="de Carvalho M.O."/>
            <person name="Teixeira Mde M."/>
            <person name="Diniz Maia Mde M."/>
            <person name="Goldman M.H."/>
            <person name="Cruz Schneider M.P."/>
            <person name="Felipe M.S."/>
            <person name="Hungria M."/>
            <person name="Nicolas M.F."/>
            <person name="Pereira M."/>
            <person name="Montes M.A."/>
            <person name="Cantao M.E."/>
            <person name="Vincentz M."/>
            <person name="Rafael M.S."/>
            <person name="Silverman N."/>
            <person name="Stoco P.H."/>
            <person name="Souza R.C."/>
            <person name="Vicentini R."/>
            <person name="Gazzinelli R.T."/>
            <person name="Neves Rde O."/>
            <person name="Silva R."/>
            <person name="Astolfi-Filho S."/>
            <person name="Maciel T.E."/>
            <person name="Urmenyi T.P."/>
            <person name="Tadei W.P."/>
            <person name="Camargo E.P."/>
            <person name="de Vasconcelos A.T."/>
        </authorList>
    </citation>
    <scope>NUCLEOTIDE SEQUENCE</scope>
</reference>
<dbReference type="Proteomes" id="UP000000673">
    <property type="component" value="Unassembled WGS sequence"/>
</dbReference>
<dbReference type="FunFam" id="3.40.50.1820:FF:000092">
    <property type="entry name" value="Carboxylic ester hydrolase"/>
    <property type="match status" value="2"/>
</dbReference>
<evidence type="ECO:0000256" key="6">
    <source>
        <dbReference type="ARBA" id="ARBA00023180"/>
    </source>
</evidence>
<evidence type="ECO:0000256" key="4">
    <source>
        <dbReference type="ARBA" id="ARBA00022801"/>
    </source>
</evidence>
<evidence type="ECO:0000256" key="5">
    <source>
        <dbReference type="ARBA" id="ARBA00023157"/>
    </source>
</evidence>
<dbReference type="PROSITE" id="PS00122">
    <property type="entry name" value="CARBOXYLESTERASE_B_1"/>
    <property type="match status" value="2"/>
</dbReference>
<accession>W5JCT8</accession>
<sequence>MHRFVAAVFRLVIGLVSGWWTRFCLRFRSPSTICTVTIGPGKLRGVTVTAKGYHYFKGIRYAEPPIGDLRFKPPVPLKTFSQPVVDCFVEGNRCIQYDQILKVLIGSEDGLFLNVYTPALPDDKQQPNLPVMVYIHGGGFKCGSGDAFLYDPVFFVQRRVVIVTFNYRLGPLGFLYLPEAGIEGNAGLKDQLMALRWVNENIAQFGGDPQCVTLFGESAGAKAAFLHYLSPVSRQYFHRVICQSGVACSDFALQVEPTLKARKLAECVGYTGSSDTEALESLMNAPAEQLIKHQLHTLHESERYQELQFPFRPVVEADKPGAVLTRHPQDALRSTFTPPIPIITGCNSGEGIMAYANAKNHLNAYNDQPDRLLPPWLDVPATIRTEVALQVKGFYFGEEPVSRRTLMPLLDLLSDNEYVTATLTAAELMARHQPLVPHYAYYFTFDGRFGNLKQLLNLSDLPGVSHGDDVFYMFHSALNATLEKDADEHQVRDAVVTMWTNFARHGNPTPAESDKNHVTWEPVKPCDAVRPVVTVKQGKLRGITATLPNGTQYHYFKGIPYAEPPVGALRFKAPVALQRFRKPIVDCYAERSNAVQKDFFSDRVSGSESCLYLNVFSPRLPGEADVTKGVPKRPVIVFIHGGGFMNGTGSSLFYNPEYFVQEDVVMVTINYRLGPLGFLCLPEAGIEGNAGLKDQLMALRWVNENIAQFGGDPENVTLMGESAGSFSSYLHMLSPNSRKYIHRVICQSGVAFTDSFFQVEPVEKARKLARFFGYTGDSDQGALETLEQVPAHLLAKHQNEVISEGEKKLALIFIFRPVIEQQQTDDSIITQNPQEILKTYDTLRLPLLEGCNNGEGILALRTLGSRWQSFLKSPERLVPVLLSSKVQNLDRAQVGQELKRFYFGDRPLSADQTVNRMCDLLSDNTFITNSVTSAEWIAKYQPNAPHYHYRFTFDGRFSMLKRLFQQSNVAGACHGDDLFYMFNPCFLPKVSDDSDEVRVRQILIALWTSFAKHGNPSVDVPTDLVPEKWTPVRKIARDATDFDLDCLEINAAPRMVINPGGDRIRLWRRLLKQYRSDYL</sequence>
<dbReference type="PROSITE" id="PS01173">
    <property type="entry name" value="LIPASE_GDXG_HIS"/>
    <property type="match status" value="1"/>
</dbReference>
<evidence type="ECO:0000259" key="8">
    <source>
        <dbReference type="Pfam" id="PF00135"/>
    </source>
</evidence>
<protein>
    <recommendedName>
        <fullName evidence="7">carboxylesterase</fullName>
        <ecNumber evidence="7">3.1.1.1</ecNumber>
    </recommendedName>
</protein>
<dbReference type="OMA" id="QDPARMV"/>
<evidence type="ECO:0000256" key="1">
    <source>
        <dbReference type="ARBA" id="ARBA00005964"/>
    </source>
</evidence>
<dbReference type="ESTHER" id="anoda-w5jct8.2">
    <property type="family name" value="Carb_B_Arthropoda"/>
</dbReference>
<dbReference type="VEuPathDB" id="VectorBase:ADAC007716"/>
<dbReference type="InterPro" id="IPR002168">
    <property type="entry name" value="Lipase_GDXG_HIS_AS"/>
</dbReference>
<keyword evidence="11" id="KW-1185">Reference proteome</keyword>
<keyword evidence="3" id="KW-0719">Serine esterase</keyword>
<evidence type="ECO:0000313" key="11">
    <source>
        <dbReference type="Proteomes" id="UP000000673"/>
    </source>
</evidence>
<evidence type="ECO:0000313" key="10">
    <source>
        <dbReference type="EnsemblMetazoa" id="ADAC007716-PA"/>
    </source>
</evidence>
<reference evidence="10" key="4">
    <citation type="submission" date="2015-06" db="UniProtKB">
        <authorList>
            <consortium name="EnsemblMetazoa"/>
        </authorList>
    </citation>
    <scope>IDENTIFICATION</scope>
</reference>
<dbReference type="PANTHER" id="PTHR43142:SF1">
    <property type="entry name" value="CARBOXYLIC ESTER HYDROLASE"/>
    <property type="match status" value="1"/>
</dbReference>
<dbReference type="VEuPathDB" id="VectorBase:ADAR2_001261"/>
<organism evidence="9">
    <name type="scientific">Anopheles darlingi</name>
    <name type="common">Mosquito</name>
    <dbReference type="NCBI Taxonomy" id="43151"/>
    <lineage>
        <taxon>Eukaryota</taxon>
        <taxon>Metazoa</taxon>
        <taxon>Ecdysozoa</taxon>
        <taxon>Arthropoda</taxon>
        <taxon>Hexapoda</taxon>
        <taxon>Insecta</taxon>
        <taxon>Pterygota</taxon>
        <taxon>Neoptera</taxon>
        <taxon>Endopterygota</taxon>
        <taxon>Diptera</taxon>
        <taxon>Nematocera</taxon>
        <taxon>Culicoidea</taxon>
        <taxon>Culicidae</taxon>
        <taxon>Anophelinae</taxon>
        <taxon>Anopheles</taxon>
    </lineage>
</organism>
<reference evidence="9" key="2">
    <citation type="submission" date="2010-05" db="EMBL/GenBank/DDBJ databases">
        <authorList>
            <person name="Almeida L.G."/>
            <person name="Nicolas M.F."/>
            <person name="Souza R.C."/>
            <person name="Vasconcelos A.T.R."/>
        </authorList>
    </citation>
    <scope>NUCLEOTIDE SEQUENCE</scope>
</reference>
<proteinExistence type="inferred from homology"/>
<comment type="similarity">
    <text evidence="2">Belongs to the 'GDXG' lipolytic enzyme family.</text>
</comment>
<comment type="similarity">
    <text evidence="1">Belongs to the type-B carboxylesterase/lipase family.</text>
</comment>
<dbReference type="STRING" id="43151.W5JCT8"/>
<dbReference type="SUPFAM" id="SSF53474">
    <property type="entry name" value="alpha/beta-Hydrolases"/>
    <property type="match status" value="2"/>
</dbReference>
<dbReference type="InterPro" id="IPR029058">
    <property type="entry name" value="AB_hydrolase_fold"/>
</dbReference>